<comment type="similarity">
    <text evidence="1 6">Belongs to the NMT family.</text>
</comment>
<sequence>MTFWNKQPIKLSTNNNISIIEKNPVQQSNELPDGFSFKTLSPRYLDEIYDLLNNHYIEDPDKIIRLIYPKDFLYWYLRYIPPGFAIGLIYKNKLVGMITALFLDMIIFTEKLKTPYINLLCIQSKIRKYGMSIHLINELKKRLINHNVPYSLFTTVKKIPNNFTSTNDYAIPINYTRIKKVGFLIDDIKPLPLVKDNPLRLMKTSDVQIISLKLNKFMEKLDIKPFFTDDSTKHFLLPKKNIVYTFVKYDKEDNVTDMISAYKMYYYCLEYKKVISVAFLSFYFYETMNITDLVLLLLDKLKDYGFDQLIFRNTFNNSEINITKFLTCGELNYYLGNIHMKKINSRSISFLPF</sequence>
<dbReference type="EC" id="2.3.1.97" evidence="2"/>
<evidence type="ECO:0000313" key="9">
    <source>
        <dbReference type="EMBL" id="AEX62492.1"/>
    </source>
</evidence>
<protein>
    <recommendedName>
        <fullName evidence="2">glycylpeptide N-tetradecanoyltransferase</fullName>
        <ecNumber evidence="2">2.3.1.97</ecNumber>
    </recommendedName>
    <alternativeName>
        <fullName evidence="5">Myristoyl-CoA:protein N-myristoyltransferase</fullName>
    </alternativeName>
</protein>
<evidence type="ECO:0000259" key="8">
    <source>
        <dbReference type="Pfam" id="PF02799"/>
    </source>
</evidence>
<reference evidence="9" key="1">
    <citation type="submission" date="2011-10" db="EMBL/GenBank/DDBJ databases">
        <title>Provirophages and transpovirons: unique mobilome of giant viruses.</title>
        <authorList>
            <person name="Desnues C."/>
            <person name="LaScola B."/>
            <person name="Yutin N."/>
            <person name="Fournous G."/>
            <person name="Koonin E."/>
            <person name="Raoult D."/>
        </authorList>
    </citation>
    <scope>NUCLEOTIDE SEQUENCE</scope>
    <source>
        <strain evidence="9">Mv13-mv</strain>
    </source>
</reference>
<dbReference type="Pfam" id="PF01233">
    <property type="entry name" value="NMT"/>
    <property type="match status" value="1"/>
</dbReference>
<proteinExistence type="inferred from homology"/>
<dbReference type="Pfam" id="PF02799">
    <property type="entry name" value="NMT_C"/>
    <property type="match status" value="1"/>
</dbReference>
<dbReference type="Gene3D" id="3.40.630.170">
    <property type="match status" value="1"/>
</dbReference>
<dbReference type="InterPro" id="IPR022676">
    <property type="entry name" value="NMT_N"/>
</dbReference>
<dbReference type="EMBL" id="JN885997">
    <property type="protein sequence ID" value="AEX62492.1"/>
    <property type="molecule type" value="Genomic_DNA"/>
</dbReference>
<evidence type="ECO:0000256" key="5">
    <source>
        <dbReference type="ARBA" id="ARBA00031242"/>
    </source>
</evidence>
<evidence type="ECO:0000256" key="4">
    <source>
        <dbReference type="ARBA" id="ARBA00023315"/>
    </source>
</evidence>
<evidence type="ECO:0000256" key="3">
    <source>
        <dbReference type="ARBA" id="ARBA00022679"/>
    </source>
</evidence>
<keyword evidence="4" id="KW-0012">Acyltransferase</keyword>
<organism evidence="9">
    <name type="scientific">Moumouvirus sp. 'Monve'</name>
    <dbReference type="NCBI Taxonomy" id="1128131"/>
    <lineage>
        <taxon>Viruses</taxon>
        <taxon>Varidnaviria</taxon>
        <taxon>Bamfordvirae</taxon>
        <taxon>Nucleocytoviricota</taxon>
        <taxon>Megaviricetes</taxon>
        <taxon>Imitervirales</taxon>
        <taxon>Mimiviridae</taxon>
        <taxon>Megamimivirinae</taxon>
        <taxon>Moumouvirus</taxon>
    </lineage>
</organism>
<dbReference type="PANTHER" id="PTHR11377:SF5">
    <property type="entry name" value="GLYCYLPEPTIDE N-TETRADECANOYLTRANSFERASE"/>
    <property type="match status" value="1"/>
</dbReference>
<dbReference type="InterPro" id="IPR022677">
    <property type="entry name" value="NMT_C"/>
</dbReference>
<evidence type="ECO:0000259" key="7">
    <source>
        <dbReference type="Pfam" id="PF01233"/>
    </source>
</evidence>
<dbReference type="GO" id="GO:0004379">
    <property type="term" value="F:glycylpeptide N-tetradecanoyltransferase activity"/>
    <property type="evidence" value="ECO:0007669"/>
    <property type="project" value="UniProtKB-EC"/>
</dbReference>
<accession>H2EDL9</accession>
<dbReference type="SUPFAM" id="SSF55729">
    <property type="entry name" value="Acyl-CoA N-acyltransferases (Nat)"/>
    <property type="match status" value="2"/>
</dbReference>
<feature type="domain" description="Glycylpeptide N-tetradecanoyltransferase N-terminal" evidence="7">
    <location>
        <begin position="25"/>
        <end position="164"/>
    </location>
</feature>
<dbReference type="InterPro" id="IPR016181">
    <property type="entry name" value="Acyl_CoA_acyltransferase"/>
</dbReference>
<gene>
    <name evidence="9" type="ORF">mv_R287</name>
</gene>
<feature type="domain" description="Glycylpeptide N-tetradecanoyltransferase C-terminal" evidence="8">
    <location>
        <begin position="197"/>
        <end position="345"/>
    </location>
</feature>
<dbReference type="PANTHER" id="PTHR11377">
    <property type="entry name" value="N-MYRISTOYL TRANSFERASE"/>
    <property type="match status" value="1"/>
</dbReference>
<name>H2EDL9_9VIRU</name>
<keyword evidence="3 9" id="KW-0808">Transferase</keyword>
<evidence type="ECO:0000256" key="1">
    <source>
        <dbReference type="ARBA" id="ARBA00009469"/>
    </source>
</evidence>
<evidence type="ECO:0000256" key="2">
    <source>
        <dbReference type="ARBA" id="ARBA00012923"/>
    </source>
</evidence>
<evidence type="ECO:0000256" key="6">
    <source>
        <dbReference type="RuleBase" id="RU004178"/>
    </source>
</evidence>
<dbReference type="InterPro" id="IPR000903">
    <property type="entry name" value="NMT"/>
</dbReference>